<gene>
    <name evidence="2" type="ORF">NX774_01580</name>
</gene>
<keyword evidence="3" id="KW-1185">Reference proteome</keyword>
<accession>A0ABT2D848</accession>
<feature type="signal peptide" evidence="1">
    <location>
        <begin position="1"/>
        <end position="20"/>
    </location>
</feature>
<dbReference type="Pfam" id="PF04402">
    <property type="entry name" value="SIMPL"/>
    <property type="match status" value="1"/>
</dbReference>
<evidence type="ECO:0000313" key="3">
    <source>
        <dbReference type="Proteomes" id="UP001206126"/>
    </source>
</evidence>
<protein>
    <submittedName>
        <fullName evidence="2">SIMPL domain-containing protein</fullName>
    </submittedName>
</protein>
<dbReference type="PANTHER" id="PTHR34387:SF1">
    <property type="entry name" value="PERIPLASMIC IMMUNOGENIC PROTEIN"/>
    <property type="match status" value="1"/>
</dbReference>
<organism evidence="2 3">
    <name type="scientific">Massilia agilis</name>
    <dbReference type="NCBI Taxonomy" id="1811226"/>
    <lineage>
        <taxon>Bacteria</taxon>
        <taxon>Pseudomonadati</taxon>
        <taxon>Pseudomonadota</taxon>
        <taxon>Betaproteobacteria</taxon>
        <taxon>Burkholderiales</taxon>
        <taxon>Oxalobacteraceae</taxon>
        <taxon>Telluria group</taxon>
        <taxon>Massilia</taxon>
    </lineage>
</organism>
<evidence type="ECO:0000313" key="2">
    <source>
        <dbReference type="EMBL" id="MCS0806613.1"/>
    </source>
</evidence>
<dbReference type="Gene3D" id="3.30.110.170">
    <property type="entry name" value="Protein of unknown function (DUF541), domain 1"/>
    <property type="match status" value="1"/>
</dbReference>
<reference evidence="2 3" key="1">
    <citation type="submission" date="2022-08" db="EMBL/GenBank/DDBJ databases">
        <title>Reclassification of Massilia species as members of the genera Telluria, Duganella, Pseudoduganella, Mokoshia gen. nov. and Zemynaea gen. nov. using orthogonal and non-orthogonal genome-based approaches.</title>
        <authorList>
            <person name="Bowman J.P."/>
        </authorList>
    </citation>
    <scope>NUCLEOTIDE SEQUENCE [LARGE SCALE GENOMIC DNA]</scope>
    <source>
        <strain evidence="2 3">JCM 31605</strain>
    </source>
</reference>
<dbReference type="RefSeq" id="WP_258820394.1">
    <property type="nucleotide sequence ID" value="NZ_JANUHB010000001.1"/>
</dbReference>
<dbReference type="InterPro" id="IPR007497">
    <property type="entry name" value="SIMPL/DUF541"/>
</dbReference>
<dbReference type="InterPro" id="IPR052022">
    <property type="entry name" value="26kDa_periplasmic_antigen"/>
</dbReference>
<dbReference type="Proteomes" id="UP001206126">
    <property type="component" value="Unassembled WGS sequence"/>
</dbReference>
<keyword evidence="1" id="KW-0732">Signal</keyword>
<comment type="caution">
    <text evidence="2">The sequence shown here is derived from an EMBL/GenBank/DDBJ whole genome shotgun (WGS) entry which is preliminary data.</text>
</comment>
<dbReference type="PANTHER" id="PTHR34387">
    <property type="entry name" value="SLR1258 PROTEIN"/>
    <property type="match status" value="1"/>
</dbReference>
<sequence length="239" mass="25405">MLKKVLALATLLLAPLAATASQLPDYPFIHITGTAQQYVQPDMGSIDFEVIAADADPAVALKVVQQRVAEVRALVQAQGLEEESLEVRNVRQELRKNQRGDGPAVVEVKCVVHLDVHDLAKWAALANGLLGMENLDSFATAFDTSEREKIEAGLAADAVRDASRKAGTLAAGLGRKLGPVTGLSTGALRNLGNAMGLVAADFGFRRKEAPQTQGSGRDNLVNVVMVPMALSVDAIFRLK</sequence>
<evidence type="ECO:0000256" key="1">
    <source>
        <dbReference type="SAM" id="SignalP"/>
    </source>
</evidence>
<name>A0ABT2D848_9BURK</name>
<dbReference type="EMBL" id="JANUHB010000001">
    <property type="protein sequence ID" value="MCS0806613.1"/>
    <property type="molecule type" value="Genomic_DNA"/>
</dbReference>
<feature type="chain" id="PRO_5046626215" evidence="1">
    <location>
        <begin position="21"/>
        <end position="239"/>
    </location>
</feature>
<proteinExistence type="predicted"/>